<sequence length="577" mass="63465">MDFRRFFLKISLSVLFIFLSASLVFGQDLIHKNGKAEVYLLPDKVEHRVKVKKLIASAVIHEEIKHADVFLELFLENDGKVDFVEVKFFGNEYTEEQKKAWKEHIQTMPASFHHVELAEVFTIPNTRMAKVLGGHYKYSVTIINNQKAAGEVVTFLTFIPSELIDIVTSLTMPELGIESIVISEGNFSHVIPLGKKLTEIPAVPTEVDLKNIGIPAKPTITVTIDKSGKNEIAMGEKISPEIVYSPASSDLTGKSLVMEIVKIEILQDYANEFTPGYTLKKGHISYSRRKTIEEITLLDATELKKLNLKPDDIIKIVPTKEFVFNSPRKHEIIVKVDKAEAKTDFMVKAPEGPSPSITMSLPPTTEEKPPTVAEKPKGPDISSILTESKDTQKDTNLPSILKKTDTESGVPITAGPVGLSYTVLLMDVSASMGSKSKIYQAIDIATDYVNKAGPKDRIALMKFNNSSRLLHDFNEKRGIIISSLHRLKPGGGTALRDALLDAMNVLDNAPGGRRIVYVITDGIDTASTATIDQLKFKATTLGVEIETVPVGSDAKLDVLKSISGISGGSKTKILEKR</sequence>
<dbReference type="Proteomes" id="UP000809273">
    <property type="component" value="Unassembled WGS sequence"/>
</dbReference>
<dbReference type="SMART" id="SM00327">
    <property type="entry name" value="VWA"/>
    <property type="match status" value="1"/>
</dbReference>
<dbReference type="InterPro" id="IPR002035">
    <property type="entry name" value="VWF_A"/>
</dbReference>
<organism evidence="3 4">
    <name type="scientific">Candidatus Zymogenus saltonus</name>
    <dbReference type="NCBI Taxonomy" id="2844893"/>
    <lineage>
        <taxon>Bacteria</taxon>
        <taxon>Deltaproteobacteria</taxon>
        <taxon>Candidatus Zymogenia</taxon>
        <taxon>Candidatus Zymogeniales</taxon>
        <taxon>Candidatus Zymogenaceae</taxon>
        <taxon>Candidatus Zymogenus</taxon>
    </lineage>
</organism>
<dbReference type="CDD" id="cd00198">
    <property type="entry name" value="vWFA"/>
    <property type="match status" value="1"/>
</dbReference>
<feature type="region of interest" description="Disordered" evidence="1">
    <location>
        <begin position="347"/>
        <end position="379"/>
    </location>
</feature>
<gene>
    <name evidence="3" type="ORF">JW984_10440</name>
</gene>
<comment type="caution">
    <text evidence="3">The sequence shown here is derived from an EMBL/GenBank/DDBJ whole genome shotgun (WGS) entry which is preliminary data.</text>
</comment>
<evidence type="ECO:0000259" key="2">
    <source>
        <dbReference type="PROSITE" id="PS50234"/>
    </source>
</evidence>
<reference evidence="3" key="2">
    <citation type="submission" date="2021-01" db="EMBL/GenBank/DDBJ databases">
        <authorList>
            <person name="Hahn C.R."/>
            <person name="Youssef N.H."/>
            <person name="Elshahed M."/>
        </authorList>
    </citation>
    <scope>NUCLEOTIDE SEQUENCE</scope>
    <source>
        <strain evidence="3">Zod_Metabat.24</strain>
    </source>
</reference>
<dbReference type="PROSITE" id="PS50234">
    <property type="entry name" value="VWFA"/>
    <property type="match status" value="1"/>
</dbReference>
<accession>A0A9D8PQ25</accession>
<name>A0A9D8PQ25_9DELT</name>
<feature type="domain" description="VWFA" evidence="2">
    <location>
        <begin position="421"/>
        <end position="577"/>
    </location>
</feature>
<evidence type="ECO:0000313" key="3">
    <source>
        <dbReference type="EMBL" id="MBN1573602.1"/>
    </source>
</evidence>
<dbReference type="SUPFAM" id="SSF53300">
    <property type="entry name" value="vWA-like"/>
    <property type="match status" value="1"/>
</dbReference>
<reference evidence="3" key="1">
    <citation type="journal article" date="2021" name="Environ. Microbiol.">
        <title>Genomic characterization of three novel Desulfobacterota classes expand the metabolic and phylogenetic diversity of the phylum.</title>
        <authorList>
            <person name="Murphy C.L."/>
            <person name="Biggerstaff J."/>
            <person name="Eichhorn A."/>
            <person name="Ewing E."/>
            <person name="Shahan R."/>
            <person name="Soriano D."/>
            <person name="Stewart S."/>
            <person name="VanMol K."/>
            <person name="Walker R."/>
            <person name="Walters P."/>
            <person name="Elshahed M.S."/>
            <person name="Youssef N.H."/>
        </authorList>
    </citation>
    <scope>NUCLEOTIDE SEQUENCE</scope>
    <source>
        <strain evidence="3">Zod_Metabat.24</strain>
    </source>
</reference>
<evidence type="ECO:0000313" key="4">
    <source>
        <dbReference type="Proteomes" id="UP000809273"/>
    </source>
</evidence>
<dbReference type="AlphaFoldDB" id="A0A9D8PQ25"/>
<evidence type="ECO:0000256" key="1">
    <source>
        <dbReference type="SAM" id="MobiDB-lite"/>
    </source>
</evidence>
<dbReference type="InterPro" id="IPR036465">
    <property type="entry name" value="vWFA_dom_sf"/>
</dbReference>
<dbReference type="Pfam" id="PF13519">
    <property type="entry name" value="VWA_2"/>
    <property type="match status" value="1"/>
</dbReference>
<proteinExistence type="predicted"/>
<dbReference type="EMBL" id="JAFGIX010000054">
    <property type="protein sequence ID" value="MBN1573602.1"/>
    <property type="molecule type" value="Genomic_DNA"/>
</dbReference>
<feature type="compositionally biased region" description="Basic and acidic residues" evidence="1">
    <location>
        <begin position="365"/>
        <end position="378"/>
    </location>
</feature>
<protein>
    <submittedName>
        <fullName evidence="3">VWA domain-containing protein</fullName>
    </submittedName>
</protein>
<dbReference type="Gene3D" id="3.40.50.410">
    <property type="entry name" value="von Willebrand factor, type A domain"/>
    <property type="match status" value="1"/>
</dbReference>